<dbReference type="Pfam" id="PF00583">
    <property type="entry name" value="Acetyltransf_1"/>
    <property type="match status" value="1"/>
</dbReference>
<dbReference type="InterPro" id="IPR016181">
    <property type="entry name" value="Acyl_CoA_acyltransferase"/>
</dbReference>
<evidence type="ECO:0000259" key="1">
    <source>
        <dbReference type="PROSITE" id="PS51186"/>
    </source>
</evidence>
<evidence type="ECO:0000313" key="2">
    <source>
        <dbReference type="EMBL" id="GAI70211.1"/>
    </source>
</evidence>
<feature type="domain" description="N-acetyltransferase" evidence="1">
    <location>
        <begin position="1"/>
        <end position="110"/>
    </location>
</feature>
<proteinExistence type="predicted"/>
<reference evidence="2" key="1">
    <citation type="journal article" date="2014" name="Front. Microbiol.">
        <title>High frequency of phylogenetically diverse reductive dehalogenase-homologous genes in deep subseafloor sedimentary metagenomes.</title>
        <authorList>
            <person name="Kawai M."/>
            <person name="Futagami T."/>
            <person name="Toyoda A."/>
            <person name="Takaki Y."/>
            <person name="Nishi S."/>
            <person name="Hori S."/>
            <person name="Arai W."/>
            <person name="Tsubouchi T."/>
            <person name="Morono Y."/>
            <person name="Uchiyama I."/>
            <person name="Ito T."/>
            <person name="Fujiyama A."/>
            <person name="Inagaki F."/>
            <person name="Takami H."/>
        </authorList>
    </citation>
    <scope>NUCLEOTIDE SEQUENCE</scope>
    <source>
        <strain evidence="2">Expedition CK06-06</strain>
    </source>
</reference>
<dbReference type="EMBL" id="BARW01002306">
    <property type="protein sequence ID" value="GAI70211.1"/>
    <property type="molecule type" value="Genomic_DNA"/>
</dbReference>
<protein>
    <recommendedName>
        <fullName evidence="1">N-acetyltransferase domain-containing protein</fullName>
    </recommendedName>
</protein>
<feature type="non-terminal residue" evidence="2">
    <location>
        <position position="110"/>
    </location>
</feature>
<accession>X1RTC2</accession>
<dbReference type="GO" id="GO:0016747">
    <property type="term" value="F:acyltransferase activity, transferring groups other than amino-acyl groups"/>
    <property type="evidence" value="ECO:0007669"/>
    <property type="project" value="InterPro"/>
</dbReference>
<sequence length="110" mass="12299">MHTEAEKLEPAGRYISPQVIAERLGRPNYAPEQDLFIVEMDGDIIGYMDVAPELTIGRVILDCWVQLEHRRRGLAAKLLSYAINRAQELGAKVAHVNIMEDNVVAKSVLS</sequence>
<dbReference type="PROSITE" id="PS51186">
    <property type="entry name" value="GNAT"/>
    <property type="match status" value="1"/>
</dbReference>
<dbReference type="Gene3D" id="3.40.630.30">
    <property type="match status" value="1"/>
</dbReference>
<gene>
    <name evidence="2" type="ORF">S12H4_06533</name>
</gene>
<comment type="caution">
    <text evidence="2">The sequence shown here is derived from an EMBL/GenBank/DDBJ whole genome shotgun (WGS) entry which is preliminary data.</text>
</comment>
<dbReference type="SUPFAM" id="SSF55729">
    <property type="entry name" value="Acyl-CoA N-acyltransferases (Nat)"/>
    <property type="match status" value="1"/>
</dbReference>
<dbReference type="AlphaFoldDB" id="X1RTC2"/>
<dbReference type="InterPro" id="IPR000182">
    <property type="entry name" value="GNAT_dom"/>
</dbReference>
<name>X1RTC2_9ZZZZ</name>
<dbReference type="CDD" id="cd04301">
    <property type="entry name" value="NAT_SF"/>
    <property type="match status" value="1"/>
</dbReference>
<organism evidence="2">
    <name type="scientific">marine sediment metagenome</name>
    <dbReference type="NCBI Taxonomy" id="412755"/>
    <lineage>
        <taxon>unclassified sequences</taxon>
        <taxon>metagenomes</taxon>
        <taxon>ecological metagenomes</taxon>
    </lineage>
</organism>